<dbReference type="Proteomes" id="UP000324497">
    <property type="component" value="Chromosome"/>
</dbReference>
<keyword evidence="1" id="KW-1133">Transmembrane helix</keyword>
<feature type="transmembrane region" description="Helical" evidence="1">
    <location>
        <begin position="276"/>
        <end position="296"/>
    </location>
</feature>
<feature type="transmembrane region" description="Helical" evidence="1">
    <location>
        <begin position="327"/>
        <end position="348"/>
    </location>
</feature>
<accession>A0A3S6QSR1</accession>
<feature type="transmembrane region" description="Helical" evidence="1">
    <location>
        <begin position="142"/>
        <end position="158"/>
    </location>
</feature>
<feature type="transmembrane region" description="Helical" evidence="1">
    <location>
        <begin position="187"/>
        <end position="206"/>
    </location>
</feature>
<name>A0A3S6QSR1_9LACO</name>
<dbReference type="AlphaFoldDB" id="A0A3S6QSR1"/>
<evidence type="ECO:0000313" key="2">
    <source>
        <dbReference type="EMBL" id="AUJ31146.1"/>
    </source>
</evidence>
<proteinExistence type="predicted"/>
<feature type="transmembrane region" description="Helical" evidence="1">
    <location>
        <begin position="360"/>
        <end position="380"/>
    </location>
</feature>
<dbReference type="KEGG" id="lng:BSQ50_00310"/>
<keyword evidence="1" id="KW-0812">Transmembrane</keyword>
<protein>
    <recommendedName>
        <fullName evidence="4">Glycosyltransferase RgtA/B/C/D-like domain-containing protein</fullName>
    </recommendedName>
</protein>
<dbReference type="EMBL" id="CP018180">
    <property type="protein sequence ID" value="AUJ31146.1"/>
    <property type="molecule type" value="Genomic_DNA"/>
</dbReference>
<feature type="transmembrane region" description="Helical" evidence="1">
    <location>
        <begin position="70"/>
        <end position="97"/>
    </location>
</feature>
<feature type="transmembrane region" description="Helical" evidence="1">
    <location>
        <begin position="213"/>
        <end position="233"/>
    </location>
</feature>
<feature type="transmembrane region" description="Helical" evidence="1">
    <location>
        <begin position="303"/>
        <end position="321"/>
    </location>
</feature>
<keyword evidence="1" id="KW-0472">Membrane</keyword>
<feature type="transmembrane region" description="Helical" evidence="1">
    <location>
        <begin position="12"/>
        <end position="33"/>
    </location>
</feature>
<evidence type="ECO:0000256" key="1">
    <source>
        <dbReference type="SAM" id="Phobius"/>
    </source>
</evidence>
<sequence length="528" mass="60645">MLVGIKNRIKNNWVVLVILLLGSFLFISASPLYKGNPWVDTNAMLAIGQAWLDGRVPFRDIFEQRGPVLYVYYLVMNLFSTKGYIGLFIIETLNLIGIWYWEKKTLQLLQVPSKLQKWLALILPFFLLSSFSFENGGSPEEFAFFWILWSFYYLLLFLKTGKLKNYQVFLIGFGAALVFWMKYSLVGAWFIFILVYLLITLKNRYWIEILVKVVSFLLGFLSVTLPLMVYYQFVKGVPALIKVYFVTNIGAYTQDSGETGLRQHLYLIVQAINKNFMAQPIVLVVLTVGVVIAIFYRKEKQAAILVVLTMIFSSLLSYWSLRQDSYMFLVSVGISGILLPLAIWDFIVQISTESKIRTKLVIAVAVIMTFAIPPMANKFIRYAIPVSSSQNFAAQDLGRYISKQSGKKASTIIYANMLSLGIERFTNVKYKYYFFETTNLNPQRFPQQRQSLNYLIEHQKADYVVWGLNWGNRPPIDLKNKAAVISQVSPIVTRHYKLVKVGTEMMPGIDPPFLTPANQNQYALFARK</sequence>
<evidence type="ECO:0000313" key="3">
    <source>
        <dbReference type="Proteomes" id="UP000324497"/>
    </source>
</evidence>
<dbReference type="RefSeq" id="WP_148126137.1">
    <property type="nucleotide sequence ID" value="NZ_CP018180.1"/>
</dbReference>
<gene>
    <name evidence="2" type="ORF">BSQ50_00310</name>
</gene>
<reference evidence="2 3" key="1">
    <citation type="submission" date="2016-11" db="EMBL/GenBank/DDBJ databases">
        <title>Interaction between Lactobacillus species and yeast in water kefir.</title>
        <authorList>
            <person name="Behr J."/>
            <person name="Xu D."/>
            <person name="Vogel R.F."/>
        </authorList>
    </citation>
    <scope>NUCLEOTIDE SEQUENCE [LARGE SCALE GENOMIC DNA]</scope>
    <source>
        <strain evidence="2 3">TMW 1.1827</strain>
    </source>
</reference>
<organism evidence="2 3">
    <name type="scientific">Liquorilactobacillus nagelii</name>
    <dbReference type="NCBI Taxonomy" id="82688"/>
    <lineage>
        <taxon>Bacteria</taxon>
        <taxon>Bacillati</taxon>
        <taxon>Bacillota</taxon>
        <taxon>Bacilli</taxon>
        <taxon>Lactobacillales</taxon>
        <taxon>Lactobacillaceae</taxon>
        <taxon>Liquorilactobacillus</taxon>
    </lineage>
</organism>
<evidence type="ECO:0008006" key="4">
    <source>
        <dbReference type="Google" id="ProtNLM"/>
    </source>
</evidence>
<keyword evidence="3" id="KW-1185">Reference proteome</keyword>